<keyword evidence="2" id="KW-1185">Reference proteome</keyword>
<accession>A0AAD6VMV2</accession>
<dbReference type="Proteomes" id="UP001219525">
    <property type="component" value="Unassembled WGS sequence"/>
</dbReference>
<proteinExistence type="predicted"/>
<sequence length="256" mass="28614">MPALQTPPTSTLALLPGRYNGIRKSSAHGRYNTLRSLRMTDSAMISAWLTSEPFMYLRETIRHMVACLLDFVLCHNLRVGHFNSTGHKYIGHDSIWLLNEIQELEITIGERYNCLPAQLAWVNGNLYTKSEQTAGIIHIPKSVCELCGTSISLGAADIWNQKAETNVDIYYKLEEQLTAYLNGSYKDSANIRQSCAHARGQTDPLRLELENPQRTNKIVNTTSGSVVPHRVTTGFEPLGNSATGRCLQHKLLPFAK</sequence>
<comment type="caution">
    <text evidence="1">The sequence shown here is derived from an EMBL/GenBank/DDBJ whole genome shotgun (WGS) entry which is preliminary data.</text>
</comment>
<protein>
    <submittedName>
        <fullName evidence="1">Uncharacterized protein</fullName>
    </submittedName>
</protein>
<dbReference type="EMBL" id="JARJCW010000019">
    <property type="protein sequence ID" value="KAJ7214353.1"/>
    <property type="molecule type" value="Genomic_DNA"/>
</dbReference>
<organism evidence="1 2">
    <name type="scientific">Mycena pura</name>
    <dbReference type="NCBI Taxonomy" id="153505"/>
    <lineage>
        <taxon>Eukaryota</taxon>
        <taxon>Fungi</taxon>
        <taxon>Dikarya</taxon>
        <taxon>Basidiomycota</taxon>
        <taxon>Agaricomycotina</taxon>
        <taxon>Agaricomycetes</taxon>
        <taxon>Agaricomycetidae</taxon>
        <taxon>Agaricales</taxon>
        <taxon>Marasmiineae</taxon>
        <taxon>Mycenaceae</taxon>
        <taxon>Mycena</taxon>
    </lineage>
</organism>
<evidence type="ECO:0000313" key="2">
    <source>
        <dbReference type="Proteomes" id="UP001219525"/>
    </source>
</evidence>
<gene>
    <name evidence="1" type="ORF">GGX14DRAFT_610700</name>
</gene>
<reference evidence="1" key="1">
    <citation type="submission" date="2023-03" db="EMBL/GenBank/DDBJ databases">
        <title>Massive genome expansion in bonnet fungi (Mycena s.s.) driven by repeated elements and novel gene families across ecological guilds.</title>
        <authorList>
            <consortium name="Lawrence Berkeley National Laboratory"/>
            <person name="Harder C.B."/>
            <person name="Miyauchi S."/>
            <person name="Viragh M."/>
            <person name="Kuo A."/>
            <person name="Thoen E."/>
            <person name="Andreopoulos B."/>
            <person name="Lu D."/>
            <person name="Skrede I."/>
            <person name="Drula E."/>
            <person name="Henrissat B."/>
            <person name="Morin E."/>
            <person name="Kohler A."/>
            <person name="Barry K."/>
            <person name="LaButti K."/>
            <person name="Morin E."/>
            <person name="Salamov A."/>
            <person name="Lipzen A."/>
            <person name="Mereny Z."/>
            <person name="Hegedus B."/>
            <person name="Baldrian P."/>
            <person name="Stursova M."/>
            <person name="Weitz H."/>
            <person name="Taylor A."/>
            <person name="Grigoriev I.V."/>
            <person name="Nagy L.G."/>
            <person name="Martin F."/>
            <person name="Kauserud H."/>
        </authorList>
    </citation>
    <scope>NUCLEOTIDE SEQUENCE</scope>
    <source>
        <strain evidence="1">9144</strain>
    </source>
</reference>
<name>A0AAD6VMV2_9AGAR</name>
<evidence type="ECO:0000313" key="1">
    <source>
        <dbReference type="EMBL" id="KAJ7214353.1"/>
    </source>
</evidence>
<dbReference type="AlphaFoldDB" id="A0AAD6VMV2"/>